<feature type="region of interest" description="Disordered" evidence="1">
    <location>
        <begin position="1"/>
        <end position="117"/>
    </location>
</feature>
<sequence>MAAAGFPADKHYSAAGGCGDVMHWMPLPTKKGSNGRDGSTSAGKRRPVAEGFWEKEGKSSTIKRQEGETLPAASPAHRSERSEGSGDHNIAIHPSGPGTQEDPNAMAPEDHGQRQVPGVIGGVWRWLAGLRTQRGAHLGQ</sequence>
<feature type="compositionally biased region" description="Basic and acidic residues" evidence="1">
    <location>
        <begin position="52"/>
        <end position="67"/>
    </location>
</feature>
<comment type="caution">
    <text evidence="2">The sequence shown here is derived from an EMBL/GenBank/DDBJ whole genome shotgun (WGS) entry which is preliminary data.</text>
</comment>
<protein>
    <submittedName>
        <fullName evidence="2">Uncharacterized protein</fullName>
    </submittedName>
</protein>
<evidence type="ECO:0000256" key="1">
    <source>
        <dbReference type="SAM" id="MobiDB-lite"/>
    </source>
</evidence>
<feature type="compositionally biased region" description="Basic and acidic residues" evidence="1">
    <location>
        <begin position="77"/>
        <end position="86"/>
    </location>
</feature>
<keyword evidence="3" id="KW-1185">Reference proteome</keyword>
<evidence type="ECO:0000313" key="2">
    <source>
        <dbReference type="EMBL" id="KAJ1145229.1"/>
    </source>
</evidence>
<name>A0AAV7QXH6_PLEWA</name>
<dbReference type="EMBL" id="JANPWB010000010">
    <property type="protein sequence ID" value="KAJ1145229.1"/>
    <property type="molecule type" value="Genomic_DNA"/>
</dbReference>
<proteinExistence type="predicted"/>
<accession>A0AAV7QXH6</accession>
<evidence type="ECO:0000313" key="3">
    <source>
        <dbReference type="Proteomes" id="UP001066276"/>
    </source>
</evidence>
<dbReference type="AlphaFoldDB" id="A0AAV7QXH6"/>
<organism evidence="2 3">
    <name type="scientific">Pleurodeles waltl</name>
    <name type="common">Iberian ribbed newt</name>
    <dbReference type="NCBI Taxonomy" id="8319"/>
    <lineage>
        <taxon>Eukaryota</taxon>
        <taxon>Metazoa</taxon>
        <taxon>Chordata</taxon>
        <taxon>Craniata</taxon>
        <taxon>Vertebrata</taxon>
        <taxon>Euteleostomi</taxon>
        <taxon>Amphibia</taxon>
        <taxon>Batrachia</taxon>
        <taxon>Caudata</taxon>
        <taxon>Salamandroidea</taxon>
        <taxon>Salamandridae</taxon>
        <taxon>Pleurodelinae</taxon>
        <taxon>Pleurodeles</taxon>
    </lineage>
</organism>
<dbReference type="Proteomes" id="UP001066276">
    <property type="component" value="Chromosome 6"/>
</dbReference>
<reference evidence="2" key="1">
    <citation type="journal article" date="2022" name="bioRxiv">
        <title>Sequencing and chromosome-scale assembly of the giantPleurodeles waltlgenome.</title>
        <authorList>
            <person name="Brown T."/>
            <person name="Elewa A."/>
            <person name="Iarovenko S."/>
            <person name="Subramanian E."/>
            <person name="Araus A.J."/>
            <person name="Petzold A."/>
            <person name="Susuki M."/>
            <person name="Suzuki K.-i.T."/>
            <person name="Hayashi T."/>
            <person name="Toyoda A."/>
            <person name="Oliveira C."/>
            <person name="Osipova E."/>
            <person name="Leigh N.D."/>
            <person name="Simon A."/>
            <person name="Yun M.H."/>
        </authorList>
    </citation>
    <scope>NUCLEOTIDE SEQUENCE</scope>
    <source>
        <strain evidence="2">20211129_DDA</strain>
        <tissue evidence="2">Liver</tissue>
    </source>
</reference>
<gene>
    <name evidence="2" type="ORF">NDU88_011520</name>
</gene>